<evidence type="ECO:0000256" key="3">
    <source>
        <dbReference type="ARBA" id="ARBA00022679"/>
    </source>
</evidence>
<dbReference type="EMBL" id="JAGDFM010000014">
    <property type="protein sequence ID" value="KAG7392075.1"/>
    <property type="molecule type" value="Genomic_DNA"/>
</dbReference>
<reference evidence="12" key="1">
    <citation type="submission" date="2021-02" db="EMBL/GenBank/DDBJ databases">
        <authorList>
            <person name="Palmer J.M."/>
        </authorList>
    </citation>
    <scope>NUCLEOTIDE SEQUENCE</scope>
    <source>
        <strain evidence="12">SCRP734</strain>
    </source>
</reference>
<keyword evidence="2 10" id="KW-0444">Lipid biosynthesis</keyword>
<feature type="transmembrane region" description="Helical" evidence="10">
    <location>
        <begin position="247"/>
        <end position="267"/>
    </location>
</feature>
<evidence type="ECO:0000256" key="8">
    <source>
        <dbReference type="ARBA" id="ARBA00023136"/>
    </source>
</evidence>
<dbReference type="PANTHER" id="PTHR11157:SF140">
    <property type="entry name" value="ELONGATION OF FATTY ACIDS PROTEIN"/>
    <property type="match status" value="1"/>
</dbReference>
<dbReference type="Pfam" id="PF01151">
    <property type="entry name" value="ELO"/>
    <property type="match status" value="1"/>
</dbReference>
<evidence type="ECO:0000256" key="7">
    <source>
        <dbReference type="ARBA" id="ARBA00023098"/>
    </source>
</evidence>
<evidence type="ECO:0000256" key="11">
    <source>
        <dbReference type="SAM" id="MobiDB-lite"/>
    </source>
</evidence>
<feature type="transmembrane region" description="Helical" evidence="10">
    <location>
        <begin position="225"/>
        <end position="241"/>
    </location>
</feature>
<dbReference type="PROSITE" id="PS01188">
    <property type="entry name" value="ELO"/>
    <property type="match status" value="1"/>
</dbReference>
<keyword evidence="4 10" id="KW-0812">Transmembrane</keyword>
<dbReference type="GO" id="GO:0042761">
    <property type="term" value="P:very long-chain fatty acid biosynthetic process"/>
    <property type="evidence" value="ECO:0007669"/>
    <property type="project" value="TreeGrafter"/>
</dbReference>
<comment type="subcellular location">
    <subcellularLocation>
        <location evidence="1">Membrane</location>
        <topology evidence="1">Multi-pass membrane protein</topology>
    </subcellularLocation>
</comment>
<dbReference type="GO" id="GO:0034625">
    <property type="term" value="P:fatty acid elongation, monounsaturated fatty acid"/>
    <property type="evidence" value="ECO:0007669"/>
    <property type="project" value="TreeGrafter"/>
</dbReference>
<evidence type="ECO:0000256" key="5">
    <source>
        <dbReference type="ARBA" id="ARBA00022832"/>
    </source>
</evidence>
<evidence type="ECO:0000256" key="2">
    <source>
        <dbReference type="ARBA" id="ARBA00022516"/>
    </source>
</evidence>
<feature type="transmembrane region" description="Helical" evidence="10">
    <location>
        <begin position="114"/>
        <end position="137"/>
    </location>
</feature>
<feature type="transmembrane region" description="Helical" evidence="10">
    <location>
        <begin position="311"/>
        <end position="330"/>
    </location>
</feature>
<dbReference type="GO" id="GO:0030148">
    <property type="term" value="P:sphingolipid biosynthetic process"/>
    <property type="evidence" value="ECO:0007669"/>
    <property type="project" value="TreeGrafter"/>
</dbReference>
<keyword evidence="7 10" id="KW-0443">Lipid metabolism</keyword>
<organism evidence="12 13">
    <name type="scientific">Phytophthora pseudosyringae</name>
    <dbReference type="NCBI Taxonomy" id="221518"/>
    <lineage>
        <taxon>Eukaryota</taxon>
        <taxon>Sar</taxon>
        <taxon>Stramenopiles</taxon>
        <taxon>Oomycota</taxon>
        <taxon>Peronosporomycetes</taxon>
        <taxon>Peronosporales</taxon>
        <taxon>Peronosporaceae</taxon>
        <taxon>Phytophthora</taxon>
    </lineage>
</organism>
<feature type="region of interest" description="Disordered" evidence="11">
    <location>
        <begin position="1"/>
        <end position="26"/>
    </location>
</feature>
<comment type="catalytic activity">
    <reaction evidence="10">
        <text>an acyl-CoA + malonyl-CoA + H(+) = a 3-oxoacyl-CoA + CO2 + CoA</text>
        <dbReference type="Rhea" id="RHEA:50252"/>
        <dbReference type="ChEBI" id="CHEBI:15378"/>
        <dbReference type="ChEBI" id="CHEBI:16526"/>
        <dbReference type="ChEBI" id="CHEBI:57287"/>
        <dbReference type="ChEBI" id="CHEBI:57384"/>
        <dbReference type="ChEBI" id="CHEBI:58342"/>
        <dbReference type="ChEBI" id="CHEBI:90726"/>
    </reaction>
    <physiologicalReaction direction="left-to-right" evidence="10">
        <dbReference type="Rhea" id="RHEA:50253"/>
    </physiologicalReaction>
</comment>
<dbReference type="InterPro" id="IPR002076">
    <property type="entry name" value="ELO_fam"/>
</dbReference>
<gene>
    <name evidence="12" type="ORF">PHYPSEUDO_002299</name>
</gene>
<dbReference type="GO" id="GO:0005789">
    <property type="term" value="C:endoplasmic reticulum membrane"/>
    <property type="evidence" value="ECO:0007669"/>
    <property type="project" value="TreeGrafter"/>
</dbReference>
<accession>A0A8T1WFX5</accession>
<evidence type="ECO:0000313" key="13">
    <source>
        <dbReference type="Proteomes" id="UP000694044"/>
    </source>
</evidence>
<dbReference type="InterPro" id="IPR030457">
    <property type="entry name" value="ELO_CS"/>
</dbReference>
<dbReference type="PANTHER" id="PTHR11157">
    <property type="entry name" value="FATTY ACID ACYL TRANSFERASE-RELATED"/>
    <property type="match status" value="1"/>
</dbReference>
<sequence length="347" mass="39716">MGTPRWLSTMKKNTSWAQPDDETEPPTGIVPVPVDGFAAGVNCVVVSILPLPERNPSRAPQILLPACNRSAMAAELWASYKQWADVQETLFLDWADPTGQYKLSPMQDLPGADFATAFAICVAYVSFVVIGTLIMKAGVPAIKTSPLQFLYNPLQVVLCSYMCMEAGILAYRNGYSATPCNAFSAEKPIMGNVMYMFYLSKILDFFDTIFIILGKKWKQLSFLHVYHHLTIFAIYFMNFRIAYDGDIYATIILNGFIHTIMYMYYFVSAHTRDIWWKKYLTAMQLIQFITMNVQGYLMVSRSCENFPQKVPVIYLIYIQSLFWLFMNFFIKSYCSKPRKSSDKKKTQ</sequence>
<keyword evidence="8 10" id="KW-0472">Membrane</keyword>
<keyword evidence="5 10" id="KW-0276">Fatty acid metabolism</keyword>
<dbReference type="AlphaFoldDB" id="A0A8T1WFX5"/>
<feature type="transmembrane region" description="Helical" evidence="10">
    <location>
        <begin position="192"/>
        <end position="213"/>
    </location>
</feature>
<name>A0A8T1WFX5_9STRA</name>
<keyword evidence="9 10" id="KW-0275">Fatty acid biosynthesis</keyword>
<evidence type="ECO:0000256" key="10">
    <source>
        <dbReference type="RuleBase" id="RU361115"/>
    </source>
</evidence>
<evidence type="ECO:0000256" key="6">
    <source>
        <dbReference type="ARBA" id="ARBA00022989"/>
    </source>
</evidence>
<dbReference type="GO" id="GO:0019367">
    <property type="term" value="P:fatty acid elongation, saturated fatty acid"/>
    <property type="evidence" value="ECO:0007669"/>
    <property type="project" value="TreeGrafter"/>
</dbReference>
<comment type="similarity">
    <text evidence="10">Belongs to the ELO family.</text>
</comment>
<proteinExistence type="inferred from homology"/>
<dbReference type="OrthoDB" id="434092at2759"/>
<feature type="transmembrane region" description="Helical" evidence="10">
    <location>
        <begin position="149"/>
        <end position="172"/>
    </location>
</feature>
<dbReference type="Proteomes" id="UP000694044">
    <property type="component" value="Unassembled WGS sequence"/>
</dbReference>
<dbReference type="GO" id="GO:0009922">
    <property type="term" value="F:fatty acid elongase activity"/>
    <property type="evidence" value="ECO:0007669"/>
    <property type="project" value="InterPro"/>
</dbReference>
<evidence type="ECO:0000256" key="1">
    <source>
        <dbReference type="ARBA" id="ARBA00004141"/>
    </source>
</evidence>
<keyword evidence="3 10" id="KW-0808">Transferase</keyword>
<keyword evidence="13" id="KW-1185">Reference proteome</keyword>
<dbReference type="EC" id="2.3.1.-" evidence="10"/>
<evidence type="ECO:0000256" key="9">
    <source>
        <dbReference type="ARBA" id="ARBA00023160"/>
    </source>
</evidence>
<comment type="caution">
    <text evidence="12">The sequence shown here is derived from an EMBL/GenBank/DDBJ whole genome shotgun (WGS) entry which is preliminary data.</text>
</comment>
<evidence type="ECO:0000256" key="4">
    <source>
        <dbReference type="ARBA" id="ARBA00022692"/>
    </source>
</evidence>
<dbReference type="GO" id="GO:0034626">
    <property type="term" value="P:fatty acid elongation, polyunsaturated fatty acid"/>
    <property type="evidence" value="ECO:0007669"/>
    <property type="project" value="TreeGrafter"/>
</dbReference>
<evidence type="ECO:0000313" key="12">
    <source>
        <dbReference type="EMBL" id="KAG7392075.1"/>
    </source>
</evidence>
<keyword evidence="6 10" id="KW-1133">Transmembrane helix</keyword>
<protein>
    <recommendedName>
        <fullName evidence="10">Elongation of fatty acids protein</fullName>
        <ecNumber evidence="10">2.3.1.-</ecNumber>
    </recommendedName>
</protein>
<feature type="transmembrane region" description="Helical" evidence="10">
    <location>
        <begin position="279"/>
        <end position="299"/>
    </location>
</feature>